<dbReference type="Proteomes" id="UP001500665">
    <property type="component" value="Unassembled WGS sequence"/>
</dbReference>
<dbReference type="EMBL" id="BAAAHH010000016">
    <property type="protein sequence ID" value="GAA0955590.1"/>
    <property type="molecule type" value="Genomic_DNA"/>
</dbReference>
<proteinExistence type="predicted"/>
<protein>
    <submittedName>
        <fullName evidence="2">TIGR03620 family F420-dependent LLM class oxidoreductase</fullName>
    </submittedName>
</protein>
<sequence>MMAQEKQGSSGKPGRVGIWTFAFEGWPAARVREAAAEIEELGYGAIWFGEAFGRDSVGQAWLLLSATRRITVAAGIANIAFRNPIAMATAERALGEAFPGRYLLGLGGHRVDDRPMQVDGYAVPAMGRPVATMRAYLDAMDAVPAHGPVPDPAPRRVLAALGPRMLELAAERAWGAHPYFVPVEHTARARRIMGPDAFLGVEQAVVLDGDPDRARMTARAHVAGYTDLAPHQRANLERLGFGEDDFFGGPGGGPSDRLVDAIVVRGDLEAIDKRVQEHFAAGADHVCLQVLTADPAASPMEQWRELAPLAADRSRKKAAASSTP</sequence>
<dbReference type="InterPro" id="IPR036661">
    <property type="entry name" value="Luciferase-like_sf"/>
</dbReference>
<reference evidence="2 3" key="1">
    <citation type="journal article" date="2019" name="Int. J. Syst. Evol. Microbiol.">
        <title>The Global Catalogue of Microorganisms (GCM) 10K type strain sequencing project: providing services to taxonomists for standard genome sequencing and annotation.</title>
        <authorList>
            <consortium name="The Broad Institute Genomics Platform"/>
            <consortium name="The Broad Institute Genome Sequencing Center for Infectious Disease"/>
            <person name="Wu L."/>
            <person name="Ma J."/>
        </authorList>
    </citation>
    <scope>NUCLEOTIDE SEQUENCE [LARGE SCALE GENOMIC DNA]</scope>
    <source>
        <strain evidence="2 3">JCM 10696</strain>
    </source>
</reference>
<dbReference type="NCBIfam" id="TIGR03620">
    <property type="entry name" value="F420_MSMEG_4141"/>
    <property type="match status" value="1"/>
</dbReference>
<evidence type="ECO:0000313" key="3">
    <source>
        <dbReference type="Proteomes" id="UP001500665"/>
    </source>
</evidence>
<dbReference type="PANTHER" id="PTHR43244:SF2">
    <property type="entry name" value="CONSERVED HYPOTHETICAL ALANINE AND PROLINE-RICH PROTEIN"/>
    <property type="match status" value="1"/>
</dbReference>
<name>A0ABN1RE71_9ACTN</name>
<organism evidence="2 3">
    <name type="scientific">Actinocorallia libanotica</name>
    <dbReference type="NCBI Taxonomy" id="46162"/>
    <lineage>
        <taxon>Bacteria</taxon>
        <taxon>Bacillati</taxon>
        <taxon>Actinomycetota</taxon>
        <taxon>Actinomycetes</taxon>
        <taxon>Streptosporangiales</taxon>
        <taxon>Thermomonosporaceae</taxon>
        <taxon>Actinocorallia</taxon>
    </lineage>
</organism>
<evidence type="ECO:0000313" key="2">
    <source>
        <dbReference type="EMBL" id="GAA0955590.1"/>
    </source>
</evidence>
<dbReference type="Pfam" id="PF00296">
    <property type="entry name" value="Bac_luciferase"/>
    <property type="match status" value="1"/>
</dbReference>
<dbReference type="InterPro" id="IPR019922">
    <property type="entry name" value="Lucif-like_OxRdatse_MSMEG_4141"/>
</dbReference>
<dbReference type="PANTHER" id="PTHR43244">
    <property type="match status" value="1"/>
</dbReference>
<evidence type="ECO:0000259" key="1">
    <source>
        <dbReference type="Pfam" id="PF00296"/>
    </source>
</evidence>
<dbReference type="Gene3D" id="3.20.20.30">
    <property type="entry name" value="Luciferase-like domain"/>
    <property type="match status" value="1"/>
</dbReference>
<accession>A0ABN1RE71</accession>
<keyword evidence="3" id="KW-1185">Reference proteome</keyword>
<comment type="caution">
    <text evidence="2">The sequence shown here is derived from an EMBL/GenBank/DDBJ whole genome shotgun (WGS) entry which is preliminary data.</text>
</comment>
<feature type="domain" description="Luciferase-like" evidence="1">
    <location>
        <begin position="27"/>
        <end position="242"/>
    </location>
</feature>
<dbReference type="SUPFAM" id="SSF51679">
    <property type="entry name" value="Bacterial luciferase-like"/>
    <property type="match status" value="1"/>
</dbReference>
<dbReference type="InterPro" id="IPR050564">
    <property type="entry name" value="F420-G6PD/mer"/>
</dbReference>
<dbReference type="InterPro" id="IPR011251">
    <property type="entry name" value="Luciferase-like_dom"/>
</dbReference>
<gene>
    <name evidence="2" type="ORF">GCM10009550_40670</name>
</gene>